<keyword evidence="1" id="KW-1133">Transmembrane helix</keyword>
<name>A0A239CNP1_9SPHN</name>
<proteinExistence type="predicted"/>
<dbReference type="RefSeq" id="WP_089218265.1">
    <property type="nucleotide sequence ID" value="NZ_FZOS01000002.1"/>
</dbReference>
<accession>A0A239CNP1</accession>
<keyword evidence="1" id="KW-0812">Transmembrane</keyword>
<evidence type="ECO:0000313" key="2">
    <source>
        <dbReference type="EMBL" id="SNS20963.1"/>
    </source>
</evidence>
<feature type="transmembrane region" description="Helical" evidence="1">
    <location>
        <begin position="44"/>
        <end position="64"/>
    </location>
</feature>
<evidence type="ECO:0000313" key="3">
    <source>
        <dbReference type="Proteomes" id="UP000198281"/>
    </source>
</evidence>
<reference evidence="3" key="1">
    <citation type="submission" date="2017-06" db="EMBL/GenBank/DDBJ databases">
        <authorList>
            <person name="Varghese N."/>
            <person name="Submissions S."/>
        </authorList>
    </citation>
    <scope>NUCLEOTIDE SEQUENCE [LARGE SCALE GENOMIC DNA]</scope>
    <source>
        <strain evidence="3">LNB2</strain>
    </source>
</reference>
<protein>
    <submittedName>
        <fullName evidence="2">Uncharacterized protein</fullName>
    </submittedName>
</protein>
<keyword evidence="1" id="KW-0472">Membrane</keyword>
<sequence>MIRAANPVHPMQCRCRACKPGLEIRRRQPSIARRFARAADPADLAAVMWGAALGVGFAAIVLIAKFGPRLIAAITS</sequence>
<dbReference type="Proteomes" id="UP000198281">
    <property type="component" value="Unassembled WGS sequence"/>
</dbReference>
<organism evidence="2 3">
    <name type="scientific">Edaphosphingomonas laterariae</name>
    <dbReference type="NCBI Taxonomy" id="861865"/>
    <lineage>
        <taxon>Bacteria</taxon>
        <taxon>Pseudomonadati</taxon>
        <taxon>Pseudomonadota</taxon>
        <taxon>Alphaproteobacteria</taxon>
        <taxon>Sphingomonadales</taxon>
        <taxon>Rhizorhabdaceae</taxon>
        <taxon>Edaphosphingomonas</taxon>
    </lineage>
</organism>
<evidence type="ECO:0000256" key="1">
    <source>
        <dbReference type="SAM" id="Phobius"/>
    </source>
</evidence>
<dbReference type="AlphaFoldDB" id="A0A239CNP1"/>
<dbReference type="EMBL" id="FZOS01000002">
    <property type="protein sequence ID" value="SNS20963.1"/>
    <property type="molecule type" value="Genomic_DNA"/>
</dbReference>
<keyword evidence="3" id="KW-1185">Reference proteome</keyword>
<gene>
    <name evidence="2" type="ORF">SAMN06295912_102277</name>
</gene>